<dbReference type="Gene3D" id="2.40.300.10">
    <property type="entry name" value="Head decoration protein D"/>
    <property type="match status" value="2"/>
</dbReference>
<evidence type="ECO:0000313" key="2">
    <source>
        <dbReference type="Proteomes" id="UP000033930"/>
    </source>
</evidence>
<dbReference type="Proteomes" id="UP000033930">
    <property type="component" value="Unassembled WGS sequence"/>
</dbReference>
<gene>
    <name evidence="1" type="ORF">UU50_C0013G0003</name>
</gene>
<dbReference type="EMBL" id="LCAW01000013">
    <property type="protein sequence ID" value="KKR98924.1"/>
    <property type="molecule type" value="Genomic_DNA"/>
</dbReference>
<sequence>MKEKTKLFLNGRQAAMLLLILFAIFSSHAIFIKQIFAAAEPPRMISYQGRILNANSVPISDATIDMIFELYGSLAGADCLWSNSDSNCVTATAKTVTLTDGLFTQNLGDTGDSFAAIPTTVFDDASVYLQVTIDGELLTPRKRLVASPYAMNADMLDGLDSTNFFGLGSDNSITGANDFTGSTFSGALPLVFEGATVDAFETTFAITDPTVSDKTITFQDASGTVAFLNDIGWTDSGSTVYTTTSTDDIAIGGATAAASEFGFVPSTGTMYLGDGATNPIINFKDSTAGQGDITFNADNWEFSGGDIIHSGDLVYGATPLDTYSMKSTATISTSANGGAGTYQAYQIYGQVTNSSVEVAGNLLVPTGIGGKAINNTLGVVERLIGTQGIAYNNSTAALPVDTAMYGLHGLSINVGAGTTIPLAIGTYGEVQGNAGTITDAVGVYGSITAGAGTLTRSYAGYFSNTSNGTTRHGIYATASGGASNYAGYFYGSAVHIDNTSTPSSATYAQGAGDLYIYDQLEVDGTGATGGFITSIVNSSLTTGSALYISRDDSVTDYINTSAGLVSLSMGDSASTGNTLYTTNAGTGYSLYVNQIGDQQAMYVTAFGTTDYIASFFNDGNADTNMGISIQACLDLNPTAACDYLMFKDGNGTVLGAVEGNGAGGVTNASAGSDYAELFSGSLPSFTQGDVIGLDLSGNAILASDANKMIGVYSIAPNTLGNWFDGWKETGAYVPVALLGQVPVKVNDEGGAISAGDYLTLSSVSGTARKATGVGYVIGRALESHLTGSGMINVYVQPKWQAINVLAQDGSMTSVGTDLVLDLVGTADAVTPGLDSYGLMLRGSGWDGASAQDISMGLVNSVTDASNYQLSFRNTDQTEVGFINQDGDMAISGRLYPSDRGALQTDKYIYYDGSSGLGGDFMRTNASGWGSGSYDFAEMFPVAEPVAPGEVVVFANSKDSVKRSTGTTYDAKIAGIVSTQPGFLAGNNIDGHVPIALSGRVPTYVSNENGSVSIGDPLTTSSKPGYAMKATQAGPIVGYAMEAFSGAVGSISVFVRPSYFDGQGADLSDNSITQVASSSTLDLSGIVNLSGGSLLSVGSIAGIGNVWSISEDGTIKTGGRFVESIKSYGGEQIEAYAVVSPQTTIELSGTIKLQNGRAHVIFADVDPNFEKIIDNLSTYRVFLTADAQTGSLYAINRDTDGFIIRDNEESNGANVDWLVIAYHKDYAPDAEVEKDNILEVEEVEDQEVVDEGIGEEVEGQDVIEVIDDEVAGEDVIEDDATEPIEQIVPEQVTESIE</sequence>
<name>A0A0G0VDF6_9BACT</name>
<organism evidence="1 2">
    <name type="scientific">Candidatus Uhrbacteria bacterium GW2011_GWC1_41_20</name>
    <dbReference type="NCBI Taxonomy" id="1618983"/>
    <lineage>
        <taxon>Bacteria</taxon>
        <taxon>Candidatus Uhriibacteriota</taxon>
    </lineage>
</organism>
<evidence type="ECO:0000313" key="1">
    <source>
        <dbReference type="EMBL" id="KKR98924.1"/>
    </source>
</evidence>
<proteinExistence type="predicted"/>
<protein>
    <submittedName>
        <fullName evidence="1">FG-GAP repeat protein</fullName>
    </submittedName>
</protein>
<accession>A0A0G0VDF6</accession>
<reference evidence="1 2" key="1">
    <citation type="journal article" date="2015" name="Nature">
        <title>rRNA introns, odd ribosomes, and small enigmatic genomes across a large radiation of phyla.</title>
        <authorList>
            <person name="Brown C.T."/>
            <person name="Hug L.A."/>
            <person name="Thomas B.C."/>
            <person name="Sharon I."/>
            <person name="Castelle C.J."/>
            <person name="Singh A."/>
            <person name="Wilkins M.J."/>
            <person name="Williams K.H."/>
            <person name="Banfield J.F."/>
        </authorList>
    </citation>
    <scope>NUCLEOTIDE SEQUENCE [LARGE SCALE GENOMIC DNA]</scope>
</reference>
<dbReference type="PATRIC" id="fig|1618983.3.peg.618"/>
<comment type="caution">
    <text evidence="1">The sequence shown here is derived from an EMBL/GenBank/DDBJ whole genome shotgun (WGS) entry which is preliminary data.</text>
</comment>